<evidence type="ECO:0000256" key="6">
    <source>
        <dbReference type="ARBA" id="ARBA00022840"/>
    </source>
</evidence>
<dbReference type="FunFam" id="1.10.510.10:FF:000913">
    <property type="entry name" value="Non-specific serine/threonine protein kinase"/>
    <property type="match status" value="1"/>
</dbReference>
<evidence type="ECO:0000259" key="10">
    <source>
        <dbReference type="PROSITE" id="PS51285"/>
    </source>
</evidence>
<organism evidence="11 12">
    <name type="scientific">Hanseniaspora valbyensis NRRL Y-1626</name>
    <dbReference type="NCBI Taxonomy" id="766949"/>
    <lineage>
        <taxon>Eukaryota</taxon>
        <taxon>Fungi</taxon>
        <taxon>Dikarya</taxon>
        <taxon>Ascomycota</taxon>
        <taxon>Saccharomycotina</taxon>
        <taxon>Saccharomycetes</taxon>
        <taxon>Saccharomycodales</taxon>
        <taxon>Saccharomycodaceae</taxon>
        <taxon>Hanseniaspora</taxon>
    </lineage>
</organism>
<dbReference type="InterPro" id="IPR000719">
    <property type="entry name" value="Prot_kinase_dom"/>
</dbReference>
<dbReference type="EMBL" id="LXPE01000057">
    <property type="protein sequence ID" value="OBA25656.1"/>
    <property type="molecule type" value="Genomic_DNA"/>
</dbReference>
<keyword evidence="2" id="KW-0597">Phosphoprotein</keyword>
<dbReference type="OrthoDB" id="63267at2759"/>
<dbReference type="Pfam" id="PF00069">
    <property type="entry name" value="Pkinase"/>
    <property type="match status" value="1"/>
</dbReference>
<reference evidence="12" key="1">
    <citation type="journal article" date="2016" name="Proc. Natl. Acad. Sci. U.S.A.">
        <title>Comparative genomics of biotechnologically important yeasts.</title>
        <authorList>
            <person name="Riley R."/>
            <person name="Haridas S."/>
            <person name="Wolfe K.H."/>
            <person name="Lopes M.R."/>
            <person name="Hittinger C.T."/>
            <person name="Goeker M."/>
            <person name="Salamov A.A."/>
            <person name="Wisecaver J.H."/>
            <person name="Long T.M."/>
            <person name="Calvey C.H."/>
            <person name="Aerts A.L."/>
            <person name="Barry K.W."/>
            <person name="Choi C."/>
            <person name="Clum A."/>
            <person name="Coughlan A.Y."/>
            <person name="Deshpande S."/>
            <person name="Douglass A.P."/>
            <person name="Hanson S.J."/>
            <person name="Klenk H.-P."/>
            <person name="LaButti K.M."/>
            <person name="Lapidus A."/>
            <person name="Lindquist E.A."/>
            <person name="Lipzen A.M."/>
            <person name="Meier-Kolthoff J.P."/>
            <person name="Ohm R.A."/>
            <person name="Otillar R.P."/>
            <person name="Pangilinan J.L."/>
            <person name="Peng Y."/>
            <person name="Rokas A."/>
            <person name="Rosa C.A."/>
            <person name="Scheuner C."/>
            <person name="Sibirny A.A."/>
            <person name="Slot J.C."/>
            <person name="Stielow J.B."/>
            <person name="Sun H."/>
            <person name="Kurtzman C.P."/>
            <person name="Blackwell M."/>
            <person name="Grigoriev I.V."/>
            <person name="Jeffries T.W."/>
        </authorList>
    </citation>
    <scope>NUCLEOTIDE SEQUENCE [LARGE SCALE GENOMIC DNA]</scope>
    <source>
        <strain evidence="12">NRRL Y-1626</strain>
    </source>
</reference>
<comment type="caution">
    <text evidence="11">The sequence shown here is derived from an EMBL/GenBank/DDBJ whole genome shotgun (WGS) entry which is preliminary data.</text>
</comment>
<dbReference type="SMART" id="SM00220">
    <property type="entry name" value="S_TKc"/>
    <property type="match status" value="1"/>
</dbReference>
<dbReference type="GO" id="GO:0004674">
    <property type="term" value="F:protein serine/threonine kinase activity"/>
    <property type="evidence" value="ECO:0007669"/>
    <property type="project" value="UniProtKB-KW"/>
</dbReference>
<keyword evidence="6 7" id="KW-0067">ATP-binding</keyword>
<keyword evidence="5 11" id="KW-0418">Kinase</keyword>
<evidence type="ECO:0000256" key="4">
    <source>
        <dbReference type="ARBA" id="ARBA00022741"/>
    </source>
</evidence>
<evidence type="ECO:0000256" key="2">
    <source>
        <dbReference type="ARBA" id="ARBA00022553"/>
    </source>
</evidence>
<dbReference type="Proteomes" id="UP000092321">
    <property type="component" value="Unassembled WGS sequence"/>
</dbReference>
<dbReference type="InterPro" id="IPR000961">
    <property type="entry name" value="AGC-kinase_C"/>
</dbReference>
<dbReference type="PROSITE" id="PS51285">
    <property type="entry name" value="AGC_KINASE_CTER"/>
    <property type="match status" value="1"/>
</dbReference>
<evidence type="ECO:0000313" key="11">
    <source>
        <dbReference type="EMBL" id="OBA25656.1"/>
    </source>
</evidence>
<dbReference type="Gene3D" id="1.10.510.10">
    <property type="entry name" value="Transferase(Phosphotransferase) domain 1"/>
    <property type="match status" value="1"/>
</dbReference>
<name>A0A1B7TA88_9ASCO</name>
<dbReference type="PROSITE" id="PS50011">
    <property type="entry name" value="PROTEIN_KINASE_DOM"/>
    <property type="match status" value="1"/>
</dbReference>
<dbReference type="PROSITE" id="PS00108">
    <property type="entry name" value="PROTEIN_KINASE_ST"/>
    <property type="match status" value="1"/>
</dbReference>
<dbReference type="CDD" id="cd05123">
    <property type="entry name" value="STKc_AGC"/>
    <property type="match status" value="1"/>
</dbReference>
<keyword evidence="1 8" id="KW-0723">Serine/threonine-protein kinase</keyword>
<protein>
    <submittedName>
        <fullName evidence="11">Pkinase-domain-containing protein</fullName>
    </submittedName>
</protein>
<dbReference type="SUPFAM" id="SSF56112">
    <property type="entry name" value="Protein kinase-like (PK-like)"/>
    <property type="match status" value="1"/>
</dbReference>
<feature type="domain" description="Protein kinase" evidence="9">
    <location>
        <begin position="25"/>
        <end position="297"/>
    </location>
</feature>
<evidence type="ECO:0000256" key="3">
    <source>
        <dbReference type="ARBA" id="ARBA00022679"/>
    </source>
</evidence>
<comment type="similarity">
    <text evidence="8">Belongs to the protein kinase superfamily.</text>
</comment>
<dbReference type="Gene3D" id="3.30.200.20">
    <property type="entry name" value="Phosphorylase Kinase, domain 1"/>
    <property type="match status" value="1"/>
</dbReference>
<dbReference type="InterPro" id="IPR008271">
    <property type="entry name" value="Ser/Thr_kinase_AS"/>
</dbReference>
<dbReference type="InterPro" id="IPR045270">
    <property type="entry name" value="STKc_AGC"/>
</dbReference>
<accession>A0A1B7TA88</accession>
<dbReference type="PROSITE" id="PS00107">
    <property type="entry name" value="PROTEIN_KINASE_ATP"/>
    <property type="match status" value="1"/>
</dbReference>
<evidence type="ECO:0000313" key="12">
    <source>
        <dbReference type="Proteomes" id="UP000092321"/>
    </source>
</evidence>
<evidence type="ECO:0000256" key="7">
    <source>
        <dbReference type="PROSITE-ProRule" id="PRU10141"/>
    </source>
</evidence>
<evidence type="ECO:0000259" key="9">
    <source>
        <dbReference type="PROSITE" id="PS50011"/>
    </source>
</evidence>
<dbReference type="InterPro" id="IPR017441">
    <property type="entry name" value="Protein_kinase_ATP_BS"/>
</dbReference>
<sequence length="411" mass="47627">MEGSVLDSYNIPNKSKVNKKHVQDFHPIKLLGEGAYGKVLLVKEKTNGKLFAMKQMCKAEILIMSDEVVEKENTLRSPKMKQVERTFSERNILKEIEHPNIVKFFYSFHDLNKLYLVLQFIPGGELFYHLNKLSKFSETVASFYTLEISLAIHFLHNKGIVYRDLKPENCLLNEKGHLILTDFGLSKSVSDEKLYSYCGTPEYAAPELLSSENTGYSKSVDWYSVGCVLYDMLTSKPPYEGTNPVLILQKINKDPKKLWPSFPHYLSSDMKDFLSGLLNRDPLKRWDVDRLWDERYATKEEKSKHKKKKKGKSDTKTSYYKQHNIFRTLNWDKLSKAEYQNSTFGPIVPIITDLNLAENFDEEFTNRNLNDIINTEVGNNASMGKQNMDHELLFQGFSYDAGTSFLDRYMM</sequence>
<feature type="domain" description="AGC-kinase C-terminal" evidence="10">
    <location>
        <begin position="327"/>
        <end position="409"/>
    </location>
</feature>
<evidence type="ECO:0000256" key="5">
    <source>
        <dbReference type="ARBA" id="ARBA00022777"/>
    </source>
</evidence>
<evidence type="ECO:0000256" key="1">
    <source>
        <dbReference type="ARBA" id="ARBA00022527"/>
    </source>
</evidence>
<gene>
    <name evidence="11" type="ORF">HANVADRAFT_26648</name>
</gene>
<keyword evidence="3" id="KW-0808">Transferase</keyword>
<evidence type="ECO:0000256" key="8">
    <source>
        <dbReference type="RuleBase" id="RU000304"/>
    </source>
</evidence>
<dbReference type="SMART" id="SM00133">
    <property type="entry name" value="S_TK_X"/>
    <property type="match status" value="1"/>
</dbReference>
<keyword evidence="4 7" id="KW-0547">Nucleotide-binding</keyword>
<feature type="binding site" evidence="7">
    <location>
        <position position="54"/>
    </location>
    <ligand>
        <name>ATP</name>
        <dbReference type="ChEBI" id="CHEBI:30616"/>
    </ligand>
</feature>
<dbReference type="PANTHER" id="PTHR24351">
    <property type="entry name" value="RIBOSOMAL PROTEIN S6 KINASE"/>
    <property type="match status" value="1"/>
</dbReference>
<dbReference type="AlphaFoldDB" id="A0A1B7TA88"/>
<dbReference type="InterPro" id="IPR011009">
    <property type="entry name" value="Kinase-like_dom_sf"/>
</dbReference>
<proteinExistence type="inferred from homology"/>
<keyword evidence="12" id="KW-1185">Reference proteome</keyword>
<dbReference type="GO" id="GO:0005524">
    <property type="term" value="F:ATP binding"/>
    <property type="evidence" value="ECO:0007669"/>
    <property type="project" value="UniProtKB-UniRule"/>
</dbReference>